<organism evidence="2 3">
    <name type="scientific">Cytospora paraplurivora</name>
    <dbReference type="NCBI Taxonomy" id="2898453"/>
    <lineage>
        <taxon>Eukaryota</taxon>
        <taxon>Fungi</taxon>
        <taxon>Dikarya</taxon>
        <taxon>Ascomycota</taxon>
        <taxon>Pezizomycotina</taxon>
        <taxon>Sordariomycetes</taxon>
        <taxon>Sordariomycetidae</taxon>
        <taxon>Diaporthales</taxon>
        <taxon>Cytosporaceae</taxon>
        <taxon>Cytospora</taxon>
    </lineage>
</organism>
<reference evidence="2 3" key="1">
    <citation type="journal article" date="2023" name="PLoS ONE">
        <title>Cytospora paraplurivora sp. nov. isolated from orchards with fruit tree decline syndrome in Ontario, Canada.</title>
        <authorList>
            <person name="Ilyukhin E."/>
            <person name="Nguyen H.D.T."/>
            <person name="Castle A.J."/>
            <person name="Ellouze W."/>
        </authorList>
    </citation>
    <scope>NUCLEOTIDE SEQUENCE [LARGE SCALE GENOMIC DNA]</scope>
    <source>
        <strain evidence="2 3">FDS-564</strain>
    </source>
</reference>
<proteinExistence type="predicted"/>
<evidence type="ECO:0000313" key="3">
    <source>
        <dbReference type="Proteomes" id="UP001320245"/>
    </source>
</evidence>
<name>A0AAN9YM56_9PEZI</name>
<dbReference type="AlphaFoldDB" id="A0AAN9YM56"/>
<comment type="caution">
    <text evidence="2">The sequence shown here is derived from an EMBL/GenBank/DDBJ whole genome shotgun (WGS) entry which is preliminary data.</text>
</comment>
<keyword evidence="3" id="KW-1185">Reference proteome</keyword>
<evidence type="ECO:0000313" key="2">
    <source>
        <dbReference type="EMBL" id="KAK7747395.1"/>
    </source>
</evidence>
<accession>A0AAN9YM56</accession>
<dbReference type="Proteomes" id="UP001320245">
    <property type="component" value="Unassembled WGS sequence"/>
</dbReference>
<keyword evidence="1" id="KW-0175">Coiled coil</keyword>
<sequence length="475" mass="53956">MLVEEYESMKKMNEEILKKEQDGDLAMRRIFAKITELQNEKRGVDSLLSEKTEELEELKEQELKVAKELKERQEEVIDLSNRLQKSREETSEAIETSKNKNDEVMKLRGAVKEEQKARDEYQEEAKKTQAELIETKKKLEVTSLELASLKDLALPLKTAVGESISIKGKLDTIFSDVYRLAGRFFSELKIADDAFQGISWENLTKDDRLAGIPLPPSNTPPARYMRRAAVIRLIALAAVRHLFQPVYLTEEGGELGEVLDEIHVLDPRRAHWVRSILLKIDTNEQSKNGKRRAEAVVKEVLLYVGALLVSSDGSQAKVHEFRDVLYRWCERTLNVWMELQLLEPKFTALFIDDTKSLRSEDWTRLPDSPTLLTQGGAPTHGAGPKTEPKGGLFSNEIVAKLWPAFLVSRAKDGVTRRFKSGYVLVEPQVATARKEVANVRLSHNSGHCRLRRTQQRLEALTDGSNDSTADMETFL</sequence>
<gene>
    <name evidence="2" type="ORF">SLS53_001649</name>
</gene>
<evidence type="ECO:0000256" key="1">
    <source>
        <dbReference type="SAM" id="Coils"/>
    </source>
</evidence>
<protein>
    <submittedName>
        <fullName evidence="2">Uncharacterized protein</fullName>
    </submittedName>
</protein>
<feature type="coiled-coil region" evidence="1">
    <location>
        <begin position="34"/>
        <end position="138"/>
    </location>
</feature>
<dbReference type="EMBL" id="JAJSPL020000004">
    <property type="protein sequence ID" value="KAK7747395.1"/>
    <property type="molecule type" value="Genomic_DNA"/>
</dbReference>